<gene>
    <name evidence="3" type="ORF">IM676_11180</name>
</gene>
<feature type="domain" description="SLH" evidence="2">
    <location>
        <begin position="182"/>
        <end position="246"/>
    </location>
</feature>
<dbReference type="PANTHER" id="PTHR43308">
    <property type="entry name" value="OUTER MEMBRANE PROTEIN ALPHA-RELATED"/>
    <property type="match status" value="1"/>
</dbReference>
<accession>A0A7U3RZH4</accession>
<reference evidence="4" key="1">
    <citation type="submission" date="2020-10" db="EMBL/GenBank/DDBJ databases">
        <title>Genome-based taxonomic classification of the species Anabaenopsis elenkinii.</title>
        <authorList>
            <person name="Delbaje E."/>
            <person name="Andreote A.P.D."/>
            <person name="Pellegrinetti T.A."/>
            <person name="Cruz R.B."/>
            <person name="Branco L.H.Z."/>
            <person name="Fiore M.F."/>
        </authorList>
    </citation>
    <scope>NUCLEOTIDE SEQUENCE [LARGE SCALE GENOMIC DNA]</scope>
    <source>
        <strain evidence="4">CCIBt3563</strain>
    </source>
</reference>
<feature type="signal peptide" evidence="1">
    <location>
        <begin position="1"/>
        <end position="24"/>
    </location>
</feature>
<feature type="chain" id="PRO_5032684154" evidence="1">
    <location>
        <begin position="25"/>
        <end position="265"/>
    </location>
</feature>
<organism evidence="3 4">
    <name type="scientific">Anabaenopsis elenkinii CCIBt3563</name>
    <dbReference type="NCBI Taxonomy" id="2779889"/>
    <lineage>
        <taxon>Bacteria</taxon>
        <taxon>Bacillati</taxon>
        <taxon>Cyanobacteriota</taxon>
        <taxon>Cyanophyceae</taxon>
        <taxon>Nostocales</taxon>
        <taxon>Nodulariaceae</taxon>
        <taxon>Anabaenopsis</taxon>
    </lineage>
</organism>
<evidence type="ECO:0000256" key="1">
    <source>
        <dbReference type="SAM" id="SignalP"/>
    </source>
</evidence>
<dbReference type="InterPro" id="IPR001119">
    <property type="entry name" value="SLH_dom"/>
</dbReference>
<dbReference type="PROSITE" id="PS51272">
    <property type="entry name" value="SLH"/>
    <property type="match status" value="3"/>
</dbReference>
<dbReference type="Pfam" id="PF00395">
    <property type="entry name" value="SLH"/>
    <property type="match status" value="2"/>
</dbReference>
<dbReference type="EMBL" id="CP063311">
    <property type="protein sequence ID" value="QOV21335.1"/>
    <property type="molecule type" value="Genomic_DNA"/>
</dbReference>
<evidence type="ECO:0000313" key="3">
    <source>
        <dbReference type="EMBL" id="QOV21335.1"/>
    </source>
</evidence>
<feature type="domain" description="SLH" evidence="2">
    <location>
        <begin position="24"/>
        <end position="87"/>
    </location>
</feature>
<keyword evidence="4" id="KW-1185">Reference proteome</keyword>
<protein>
    <submittedName>
        <fullName evidence="3">S-layer homology domain-containing protein</fullName>
    </submittedName>
</protein>
<feature type="domain" description="SLH" evidence="2">
    <location>
        <begin position="88"/>
        <end position="150"/>
    </location>
</feature>
<sequence>MSTGFSTSLFALGLAVSLTSPVLAQNTFRDVPGDYWAQPFIERLAQRNIVVGYPDGTFRPEQAVQRDEFAAMLRQAFDQEAVREIEDGSVFADVPPGYWASPAIEEAYQQGFMSAYPGGFFAPNQPVSRLEALVTLTRGLNLTPETRRVARRPRYLPLAMTSLMQPLVVAPVPSTPMAALARDYYTDAEQIPEYALNDVGIATQRNMVVNYPNPRVLNPNQALRRSTAAAFIHQALVDQGRMEPLPSDVAAYNYIVRPEVTRAGR</sequence>
<dbReference type="AlphaFoldDB" id="A0A7U3RZH4"/>
<name>A0A7U3RZH4_9CYAN</name>
<dbReference type="Proteomes" id="UP000593846">
    <property type="component" value="Chromosome"/>
</dbReference>
<evidence type="ECO:0000313" key="4">
    <source>
        <dbReference type="Proteomes" id="UP000593846"/>
    </source>
</evidence>
<dbReference type="KEGG" id="aee:IM676_11180"/>
<proteinExistence type="predicted"/>
<evidence type="ECO:0000259" key="2">
    <source>
        <dbReference type="PROSITE" id="PS51272"/>
    </source>
</evidence>
<dbReference type="InterPro" id="IPR051465">
    <property type="entry name" value="Cell_Envelope_Struct_Comp"/>
</dbReference>
<dbReference type="RefSeq" id="WP_200986991.1">
    <property type="nucleotide sequence ID" value="NZ_CP063311.1"/>
</dbReference>
<keyword evidence="1" id="KW-0732">Signal</keyword>